<evidence type="ECO:0000256" key="1">
    <source>
        <dbReference type="SAM" id="MobiDB-lite"/>
    </source>
</evidence>
<keyword evidence="3" id="KW-1185">Reference proteome</keyword>
<evidence type="ECO:0000313" key="3">
    <source>
        <dbReference type="Proteomes" id="UP000636709"/>
    </source>
</evidence>
<feature type="compositionally biased region" description="Polar residues" evidence="1">
    <location>
        <begin position="50"/>
        <end position="76"/>
    </location>
</feature>
<proteinExistence type="predicted"/>
<evidence type="ECO:0000313" key="2">
    <source>
        <dbReference type="EMBL" id="KAF8780284.1"/>
    </source>
</evidence>
<feature type="region of interest" description="Disordered" evidence="1">
    <location>
        <begin position="485"/>
        <end position="568"/>
    </location>
</feature>
<sequence>MEECSSSKPTVKRLMEDELGKVKQLKIPDDEIQRILADLGHDVYLDKKSTQNSKSKGDQNYSTSITTSVPSGSLDPSGSKCMEETEDNELEFALADFLGQIHRYHDKQPHKNCNDKDELCTELKILQKSESHTLDSIQRHQNRQIGATQVPTKMSENANADKVTQDPTQSELAAERCGKETRRVFFWKKERLNRRQTAEATYSSQPVNKIVILKPNPRRGIEPAAAVSSTQGPEISADETSKFSIKGVRRRFRIVNSEARKGRPSVCEDSLQKDPHWLKSSAFTIKKDTRHLAEHTSEEKASFTAIKDFRSSTRSTQKQRNDRPSKINSNIKTSPKDESVFYDEAKKHLTEILKDKSETAKYPKLQISRSLVRMLSLPQYSTLSPKSSPRAKDCIYLSPEEANSHAIYKEKREEFAKEESQLGEISESVACEAQHEHGQVVQKMHCIKEESEETTQDDAELDTLHTKEIDKLDCTGKYGSAWSIPTEQSRYKPPQDMVEGAEPVQESDGMVPSSPENDMPECREPMTPRSSAPTEVISQLSPDGNHEKQDQPSPVSVLDPFFHEDVDSPNHKNVIKCITQFTQI</sequence>
<dbReference type="AlphaFoldDB" id="A0A835G0S1"/>
<name>A0A835G0S1_9POAL</name>
<accession>A0A835G0S1</accession>
<feature type="region of interest" description="Disordered" evidence="1">
    <location>
        <begin position="48"/>
        <end position="83"/>
    </location>
</feature>
<feature type="region of interest" description="Disordered" evidence="1">
    <location>
        <begin position="305"/>
        <end position="334"/>
    </location>
</feature>
<dbReference type="Proteomes" id="UP000636709">
    <property type="component" value="Unassembled WGS sequence"/>
</dbReference>
<feature type="compositionally biased region" description="Polar residues" evidence="1">
    <location>
        <begin position="528"/>
        <end position="542"/>
    </location>
</feature>
<protein>
    <submittedName>
        <fullName evidence="2">Uncharacterized protein</fullName>
    </submittedName>
</protein>
<comment type="caution">
    <text evidence="2">The sequence shown here is derived from an EMBL/GenBank/DDBJ whole genome shotgun (WGS) entry which is preliminary data.</text>
</comment>
<reference evidence="2" key="1">
    <citation type="submission" date="2020-07" db="EMBL/GenBank/DDBJ databases">
        <title>Genome sequence and genetic diversity analysis of an under-domesticated orphan crop, white fonio (Digitaria exilis).</title>
        <authorList>
            <person name="Bennetzen J.L."/>
            <person name="Chen S."/>
            <person name="Ma X."/>
            <person name="Wang X."/>
            <person name="Yssel A.E.J."/>
            <person name="Chaluvadi S.R."/>
            <person name="Johnson M."/>
            <person name="Gangashetty P."/>
            <person name="Hamidou F."/>
            <person name="Sanogo M.D."/>
            <person name="Zwaenepoel A."/>
            <person name="Wallace J."/>
            <person name="Van De Peer Y."/>
            <person name="Van Deynze A."/>
        </authorList>
    </citation>
    <scope>NUCLEOTIDE SEQUENCE</scope>
    <source>
        <tissue evidence="2">Leaves</tissue>
    </source>
</reference>
<dbReference type="EMBL" id="JACEFO010000144">
    <property type="protein sequence ID" value="KAF8780284.1"/>
    <property type="molecule type" value="Genomic_DNA"/>
</dbReference>
<dbReference type="PANTHER" id="PTHR47857:SF2">
    <property type="entry name" value="EXPRESSED PROTEIN"/>
    <property type="match status" value="1"/>
</dbReference>
<dbReference type="PANTHER" id="PTHR47857">
    <property type="entry name" value="EXPRESSED PROTEIN-RELATED"/>
    <property type="match status" value="1"/>
</dbReference>
<organism evidence="2 3">
    <name type="scientific">Digitaria exilis</name>
    <dbReference type="NCBI Taxonomy" id="1010633"/>
    <lineage>
        <taxon>Eukaryota</taxon>
        <taxon>Viridiplantae</taxon>
        <taxon>Streptophyta</taxon>
        <taxon>Embryophyta</taxon>
        <taxon>Tracheophyta</taxon>
        <taxon>Spermatophyta</taxon>
        <taxon>Magnoliopsida</taxon>
        <taxon>Liliopsida</taxon>
        <taxon>Poales</taxon>
        <taxon>Poaceae</taxon>
        <taxon>PACMAD clade</taxon>
        <taxon>Panicoideae</taxon>
        <taxon>Panicodae</taxon>
        <taxon>Paniceae</taxon>
        <taxon>Anthephorinae</taxon>
        <taxon>Digitaria</taxon>
    </lineage>
</organism>
<gene>
    <name evidence="2" type="ORF">HU200_001961</name>
</gene>
<dbReference type="OrthoDB" id="770239at2759"/>